<dbReference type="Proteomes" id="UP000030744">
    <property type="component" value="Unassembled WGS sequence"/>
</dbReference>
<reference evidence="2" key="2">
    <citation type="submission" date="2013-10" db="EMBL/GenBank/DDBJ databases">
        <authorList>
            <person name="Aslett M."/>
        </authorList>
    </citation>
    <scope>NUCLEOTIDE SEQUENCE [LARGE SCALE GENOMIC DNA]</scope>
    <source>
        <strain evidence="2">Houghton</strain>
    </source>
</reference>
<organism evidence="2 3">
    <name type="scientific">Eimeria mitis</name>
    <dbReference type="NCBI Taxonomy" id="44415"/>
    <lineage>
        <taxon>Eukaryota</taxon>
        <taxon>Sar</taxon>
        <taxon>Alveolata</taxon>
        <taxon>Apicomplexa</taxon>
        <taxon>Conoidasida</taxon>
        <taxon>Coccidia</taxon>
        <taxon>Eucoccidiorida</taxon>
        <taxon>Eimeriorina</taxon>
        <taxon>Eimeriidae</taxon>
        <taxon>Eimeria</taxon>
    </lineage>
</organism>
<keyword evidence="3" id="KW-1185">Reference proteome</keyword>
<gene>
    <name evidence="2" type="ORF">EMH_0029530</name>
</gene>
<dbReference type="EMBL" id="HG679020">
    <property type="protein sequence ID" value="CDJ27188.1"/>
    <property type="molecule type" value="Genomic_DNA"/>
</dbReference>
<reference evidence="2" key="1">
    <citation type="submission" date="2013-10" db="EMBL/GenBank/DDBJ databases">
        <title>Genomic analysis of the causative agents of coccidiosis in chickens.</title>
        <authorList>
            <person name="Reid A.J."/>
            <person name="Blake D."/>
            <person name="Billington K."/>
            <person name="Browne H."/>
            <person name="Dunn M."/>
            <person name="Hung S."/>
            <person name="Kawahara F."/>
            <person name="Miranda-Saavedra D."/>
            <person name="Mourier T."/>
            <person name="Nagra H."/>
            <person name="Otto T.D."/>
            <person name="Rawlings N."/>
            <person name="Sanchez A."/>
            <person name="Sanders M."/>
            <person name="Subramaniam C."/>
            <person name="Tay Y."/>
            <person name="Dear P."/>
            <person name="Doerig C."/>
            <person name="Gruber A."/>
            <person name="Parkinson J."/>
            <person name="Shirley M."/>
            <person name="Wan K.L."/>
            <person name="Berriman M."/>
            <person name="Tomley F."/>
            <person name="Pain A."/>
        </authorList>
    </citation>
    <scope>NUCLEOTIDE SEQUENCE [LARGE SCALE GENOMIC DNA]</scope>
    <source>
        <strain evidence="2">Houghton</strain>
    </source>
</reference>
<dbReference type="RefSeq" id="XP_013349766.1">
    <property type="nucleotide sequence ID" value="XM_013494312.1"/>
</dbReference>
<protein>
    <submittedName>
        <fullName evidence="2">Uncharacterized protein</fullName>
    </submittedName>
</protein>
<dbReference type="GeneID" id="25377787"/>
<proteinExistence type="predicted"/>
<evidence type="ECO:0000256" key="1">
    <source>
        <dbReference type="SAM" id="MobiDB-lite"/>
    </source>
</evidence>
<dbReference type="VEuPathDB" id="ToxoDB:EMH_0029530"/>
<dbReference type="OrthoDB" id="348121at2759"/>
<dbReference type="AlphaFoldDB" id="U6JUI6"/>
<feature type="region of interest" description="Disordered" evidence="1">
    <location>
        <begin position="1"/>
        <end position="62"/>
    </location>
</feature>
<sequence>MQRESPAAVEAPHSEPSGSAAAQAREESPQAATAEELAVPETGVAISAKGQEEDSSPSSYRITPALLQHRWGVTLYEERDSPEQSESGTELLEEVTAFPPFRFLGELFPGVPDSILRTHPFYRYPESQDAPHCRNFDINVAMSFAATQVNANISLSKCRRLMKKPHLTEGDVGELLFEAERLCGYAMERMAVTYRRGQAMYATETLGTVFLVLDMLYCIAEVLGDRSMKEAWWPHIAARTEVIRYVPPREYSKAGKCGWNSHLARALDAALGYYRRGDRPPPRVVIGLKLALVCEPAERSKFRVKGYQPWRDDAREWKESIERSLAGKK</sequence>
<evidence type="ECO:0000313" key="2">
    <source>
        <dbReference type="EMBL" id="CDJ27188.1"/>
    </source>
</evidence>
<evidence type="ECO:0000313" key="3">
    <source>
        <dbReference type="Proteomes" id="UP000030744"/>
    </source>
</evidence>
<accession>U6JUI6</accession>
<name>U6JUI6_9EIME</name>